<gene>
    <name evidence="1" type="ORF">CYMTET_41567</name>
</gene>
<proteinExistence type="predicted"/>
<keyword evidence="2" id="KW-1185">Reference proteome</keyword>
<dbReference type="EMBL" id="LGRX02027646">
    <property type="protein sequence ID" value="KAK3248998.1"/>
    <property type="molecule type" value="Genomic_DNA"/>
</dbReference>
<dbReference type="Proteomes" id="UP001190700">
    <property type="component" value="Unassembled WGS sequence"/>
</dbReference>
<evidence type="ECO:0000313" key="2">
    <source>
        <dbReference type="Proteomes" id="UP001190700"/>
    </source>
</evidence>
<comment type="caution">
    <text evidence="1">The sequence shown here is derived from an EMBL/GenBank/DDBJ whole genome shotgun (WGS) entry which is preliminary data.</text>
</comment>
<accession>A0AAE0C5U3</accession>
<dbReference type="SUPFAM" id="SSF103196">
    <property type="entry name" value="Roadblock/LC7 domain"/>
    <property type="match status" value="1"/>
</dbReference>
<evidence type="ECO:0000313" key="1">
    <source>
        <dbReference type="EMBL" id="KAK3248998.1"/>
    </source>
</evidence>
<reference evidence="1 2" key="1">
    <citation type="journal article" date="2015" name="Genome Biol. Evol.">
        <title>Comparative Genomics of a Bacterivorous Green Alga Reveals Evolutionary Causalities and Consequences of Phago-Mixotrophic Mode of Nutrition.</title>
        <authorList>
            <person name="Burns J.A."/>
            <person name="Paasch A."/>
            <person name="Narechania A."/>
            <person name="Kim E."/>
        </authorList>
    </citation>
    <scope>NUCLEOTIDE SEQUENCE [LARGE SCALE GENOMIC DNA]</scope>
    <source>
        <strain evidence="1 2">PLY_AMNH</strain>
    </source>
</reference>
<dbReference type="AlphaFoldDB" id="A0AAE0C5U3"/>
<protein>
    <submittedName>
        <fullName evidence="1">Uncharacterized protein</fullName>
    </submittedName>
</protein>
<organism evidence="1 2">
    <name type="scientific">Cymbomonas tetramitiformis</name>
    <dbReference type="NCBI Taxonomy" id="36881"/>
    <lineage>
        <taxon>Eukaryota</taxon>
        <taxon>Viridiplantae</taxon>
        <taxon>Chlorophyta</taxon>
        <taxon>Pyramimonadophyceae</taxon>
        <taxon>Pyramimonadales</taxon>
        <taxon>Pyramimonadaceae</taxon>
        <taxon>Cymbomonas</taxon>
    </lineage>
</organism>
<sequence>MRCCSESSVLSPRRLGKVQKKLDQLAEALPGRVSCVILSPAGTLIARSTHDNQPIDNWLPRISLLKRSLLDFGDVLGDCFCPAVHIKGERHVVSCYDLNENVIAMITEMHETSIEFYSPEAAEAEVLPLLTGFDELLSTGTAHWAQVHP</sequence>
<name>A0AAE0C5U3_9CHLO</name>